<comment type="function">
    <text evidence="4">Component of the large ribosomal subunit. The ribosome is a large ribonucleoprotein complex responsible for the synthesis of proteins in the cell.</text>
</comment>
<accession>A0A8J6DHW7</accession>
<evidence type="ECO:0000256" key="7">
    <source>
        <dbReference type="ARBA" id="ARBA00046623"/>
    </source>
</evidence>
<keyword evidence="9" id="KW-1185">Reference proteome</keyword>
<evidence type="ECO:0000256" key="5">
    <source>
        <dbReference type="ARBA" id="ARBA00035214"/>
    </source>
</evidence>
<reference evidence="8" key="1">
    <citation type="journal article" date="2021" name="Evol. Appl.">
        <title>The genome of the Pyrenean desman and the effects of bottlenecks and inbreeding on the genomic landscape of an endangered species.</title>
        <authorList>
            <person name="Escoda L."/>
            <person name="Castresana J."/>
        </authorList>
    </citation>
    <scope>NUCLEOTIDE SEQUENCE</scope>
    <source>
        <strain evidence="8">IBE-C5619</strain>
    </source>
</reference>
<comment type="subunit">
    <text evidence="7">Component of the large ribosomal subunit. Interacts with IFIT1 (via TPR repeats 1-4).</text>
</comment>
<dbReference type="EMBL" id="JAGFMF010011895">
    <property type="protein sequence ID" value="KAG8510142.1"/>
    <property type="molecule type" value="Genomic_DNA"/>
</dbReference>
<keyword evidence="3" id="KW-0687">Ribonucleoprotein</keyword>
<evidence type="ECO:0000256" key="2">
    <source>
        <dbReference type="ARBA" id="ARBA00022980"/>
    </source>
</evidence>
<dbReference type="SUPFAM" id="SSF54189">
    <property type="entry name" value="Ribosomal proteins S24e, L23 and L15e"/>
    <property type="match status" value="1"/>
</dbReference>
<evidence type="ECO:0000313" key="8">
    <source>
        <dbReference type="EMBL" id="KAG8510142.1"/>
    </source>
</evidence>
<evidence type="ECO:0000256" key="1">
    <source>
        <dbReference type="ARBA" id="ARBA00006857"/>
    </source>
</evidence>
<feature type="non-terminal residue" evidence="8">
    <location>
        <position position="81"/>
    </location>
</feature>
<evidence type="ECO:0000313" key="9">
    <source>
        <dbReference type="Proteomes" id="UP000700334"/>
    </source>
</evidence>
<dbReference type="Proteomes" id="UP000700334">
    <property type="component" value="Unassembled WGS sequence"/>
</dbReference>
<protein>
    <recommendedName>
        <fullName evidence="5">Large ribosomal subunit protein eL15</fullName>
    </recommendedName>
    <alternativeName>
        <fullName evidence="6">60S ribosomal protein L15</fullName>
    </alternativeName>
</protein>
<dbReference type="GO" id="GO:0003723">
    <property type="term" value="F:RNA binding"/>
    <property type="evidence" value="ECO:0007669"/>
    <property type="project" value="TreeGrafter"/>
</dbReference>
<dbReference type="OrthoDB" id="10255148at2759"/>
<dbReference type="AlphaFoldDB" id="A0A8J6DHW7"/>
<evidence type="ECO:0000256" key="4">
    <source>
        <dbReference type="ARBA" id="ARBA00034092"/>
    </source>
</evidence>
<dbReference type="GO" id="GO:0002181">
    <property type="term" value="P:cytoplasmic translation"/>
    <property type="evidence" value="ECO:0007669"/>
    <property type="project" value="TreeGrafter"/>
</dbReference>
<evidence type="ECO:0000256" key="3">
    <source>
        <dbReference type="ARBA" id="ARBA00023274"/>
    </source>
</evidence>
<dbReference type="InterPro" id="IPR000439">
    <property type="entry name" value="Ribosomal_eL15"/>
</dbReference>
<dbReference type="InterPro" id="IPR024794">
    <property type="entry name" value="Rbsml_eL15_core_dom_sf"/>
</dbReference>
<name>A0A8J6DHW7_GALPY</name>
<proteinExistence type="inferred from homology"/>
<dbReference type="Gene3D" id="3.40.1120.10">
    <property type="entry name" value="Ribosomal protein l15e"/>
    <property type="match status" value="1"/>
</dbReference>
<dbReference type="GO" id="GO:0022625">
    <property type="term" value="C:cytosolic large ribosomal subunit"/>
    <property type="evidence" value="ECO:0007669"/>
    <property type="project" value="TreeGrafter"/>
</dbReference>
<keyword evidence="2 8" id="KW-0689">Ribosomal protein</keyword>
<sequence>MGYKAKYDCVIYEVHIHHYVCKHLVLKDAGHSVNQLKFALRLKSVAEEQAEYHFSMYKFFEIILIDPFHKAIGRNPNTQYK</sequence>
<comment type="caution">
    <text evidence="8">The sequence shown here is derived from an EMBL/GenBank/DDBJ whole genome shotgun (WGS) entry which is preliminary data.</text>
</comment>
<comment type="similarity">
    <text evidence="1">Belongs to the eukaryotic ribosomal protein eL15 family.</text>
</comment>
<evidence type="ECO:0000256" key="6">
    <source>
        <dbReference type="ARBA" id="ARBA00035319"/>
    </source>
</evidence>
<dbReference type="PANTHER" id="PTHR11847">
    <property type="entry name" value="RIBOSOMAL PROTEIN L15"/>
    <property type="match status" value="1"/>
</dbReference>
<dbReference type="InterPro" id="IPR012678">
    <property type="entry name" value="Ribosomal_uL23/eL15/eS24_sf"/>
</dbReference>
<gene>
    <name evidence="8" type="ORF">J0S82_016012</name>
</gene>
<organism evidence="8 9">
    <name type="scientific">Galemys pyrenaicus</name>
    <name type="common">Iberian desman</name>
    <name type="synonym">Pyrenean desman</name>
    <dbReference type="NCBI Taxonomy" id="202257"/>
    <lineage>
        <taxon>Eukaryota</taxon>
        <taxon>Metazoa</taxon>
        <taxon>Chordata</taxon>
        <taxon>Craniata</taxon>
        <taxon>Vertebrata</taxon>
        <taxon>Euteleostomi</taxon>
        <taxon>Mammalia</taxon>
        <taxon>Eutheria</taxon>
        <taxon>Laurasiatheria</taxon>
        <taxon>Eulipotyphla</taxon>
        <taxon>Talpidae</taxon>
        <taxon>Galemys</taxon>
    </lineage>
</organism>
<dbReference type="GO" id="GO:0003735">
    <property type="term" value="F:structural constituent of ribosome"/>
    <property type="evidence" value="ECO:0007669"/>
    <property type="project" value="InterPro"/>
</dbReference>
<dbReference type="PANTHER" id="PTHR11847:SF4">
    <property type="entry name" value="LARGE RIBOSOMAL SUBUNIT PROTEIN EL15"/>
    <property type="match status" value="1"/>
</dbReference>